<accession>A0ABT6F3E7</accession>
<reference evidence="2" key="2">
    <citation type="submission" date="2022-01" db="EMBL/GenBank/DDBJ databases">
        <authorList>
            <person name="Zivanovic Y."/>
            <person name="Moreira D."/>
            <person name="Lopez-Garcia P."/>
        </authorList>
    </citation>
    <scope>NUCLEOTIDE SEQUENCE</scope>
    <source>
        <strain evidence="2">G9</strain>
    </source>
</reference>
<proteinExistence type="predicted"/>
<dbReference type="SUPFAM" id="SSF55021">
    <property type="entry name" value="ACT-like"/>
    <property type="match status" value="1"/>
</dbReference>
<gene>
    <name evidence="2" type="ORF">L3556_15665</name>
</gene>
<feature type="domain" description="NIL" evidence="1">
    <location>
        <begin position="13"/>
        <end position="85"/>
    </location>
</feature>
<dbReference type="Gene3D" id="3.30.70.260">
    <property type="match status" value="1"/>
</dbReference>
<evidence type="ECO:0000259" key="1">
    <source>
        <dbReference type="SMART" id="SM00930"/>
    </source>
</evidence>
<dbReference type="SMART" id="SM00930">
    <property type="entry name" value="NIL"/>
    <property type="match status" value="1"/>
</dbReference>
<dbReference type="InterPro" id="IPR018449">
    <property type="entry name" value="NIL_domain"/>
</dbReference>
<evidence type="ECO:0000313" key="2">
    <source>
        <dbReference type="EMBL" id="MDG2992357.1"/>
    </source>
</evidence>
<reference evidence="2" key="1">
    <citation type="journal article" date="2022" name="Genome Biol. Evol.">
        <title>A New Gene Family Diagnostic for Intracellular Biomineralization of Amorphous Ca Carbonates by Cyanobacteria.</title>
        <authorList>
            <person name="Benzerara K."/>
            <person name="Duprat E."/>
            <person name="Bitard-Feildel T."/>
            <person name="Caumes G."/>
            <person name="Cassier-Chauvat C."/>
            <person name="Chauvat F."/>
            <person name="Dezi M."/>
            <person name="Diop S.I."/>
            <person name="Gaschignard G."/>
            <person name="Gorgen S."/>
            <person name="Gugger M."/>
            <person name="Lopez-Garcia P."/>
            <person name="Millet M."/>
            <person name="Skouri-Panet F."/>
            <person name="Moreira D."/>
            <person name="Callebaut I."/>
        </authorList>
    </citation>
    <scope>NUCLEOTIDE SEQUENCE</scope>
    <source>
        <strain evidence="2">G9</strain>
    </source>
</reference>
<keyword evidence="3" id="KW-1185">Reference proteome</keyword>
<evidence type="ECO:0000313" key="3">
    <source>
        <dbReference type="Proteomes" id="UP001154265"/>
    </source>
</evidence>
<dbReference type="Proteomes" id="UP001154265">
    <property type="component" value="Unassembled WGS sequence"/>
</dbReference>
<organism evidence="2 3">
    <name type="scientific">Candidatus Synechococcus calcipolaris G9</name>
    <dbReference type="NCBI Taxonomy" id="1497997"/>
    <lineage>
        <taxon>Bacteria</taxon>
        <taxon>Bacillati</taxon>
        <taxon>Cyanobacteriota</taxon>
        <taxon>Cyanophyceae</taxon>
        <taxon>Synechococcales</taxon>
        <taxon>Synechococcaceae</taxon>
        <taxon>Synechococcus</taxon>
    </lineage>
</organism>
<dbReference type="InterPro" id="IPR045865">
    <property type="entry name" value="ACT-like_dom_sf"/>
</dbReference>
<comment type="caution">
    <text evidence="2">The sequence shown here is derived from an EMBL/GenBank/DDBJ whole genome shotgun (WGS) entry which is preliminary data.</text>
</comment>
<sequence>MTTDAIDQDNRLNHKKIFLRIDKRYHQEPVISNLVSKFNLRINIASALLTRSWNEDGWFELEIEGTLTQINSALSYLNDLDLEVLKETEEDGW</sequence>
<dbReference type="EMBL" id="JAKKUT010000008">
    <property type="protein sequence ID" value="MDG2992357.1"/>
    <property type="molecule type" value="Genomic_DNA"/>
</dbReference>
<dbReference type="Pfam" id="PF09383">
    <property type="entry name" value="NIL"/>
    <property type="match status" value="1"/>
</dbReference>
<dbReference type="RefSeq" id="WP_277868272.1">
    <property type="nucleotide sequence ID" value="NZ_JAKKUT010000008.1"/>
</dbReference>
<name>A0ABT6F3E7_9SYNE</name>
<protein>
    <submittedName>
        <fullName evidence="2">NIL domain-containing protein</fullName>
    </submittedName>
</protein>